<proteinExistence type="predicted"/>
<feature type="compositionally biased region" description="Basic residues" evidence="1">
    <location>
        <begin position="409"/>
        <end position="418"/>
    </location>
</feature>
<organism evidence="4 5">
    <name type="scientific">Liquidambar formosana</name>
    <name type="common">Formosan gum</name>
    <dbReference type="NCBI Taxonomy" id="63359"/>
    <lineage>
        <taxon>Eukaryota</taxon>
        <taxon>Viridiplantae</taxon>
        <taxon>Streptophyta</taxon>
        <taxon>Embryophyta</taxon>
        <taxon>Tracheophyta</taxon>
        <taxon>Spermatophyta</taxon>
        <taxon>Magnoliopsida</taxon>
        <taxon>eudicotyledons</taxon>
        <taxon>Gunneridae</taxon>
        <taxon>Pentapetalae</taxon>
        <taxon>Saxifragales</taxon>
        <taxon>Altingiaceae</taxon>
        <taxon>Liquidambar</taxon>
    </lineage>
</organism>
<dbReference type="Pfam" id="PF03478">
    <property type="entry name" value="Beta-prop_KIB1-4"/>
    <property type="match status" value="1"/>
</dbReference>
<evidence type="ECO:0000259" key="2">
    <source>
        <dbReference type="Pfam" id="PF00646"/>
    </source>
</evidence>
<dbReference type="InterPro" id="IPR001810">
    <property type="entry name" value="F-box_dom"/>
</dbReference>
<feature type="domain" description="F-box" evidence="2">
    <location>
        <begin position="10"/>
        <end position="44"/>
    </location>
</feature>
<keyword evidence="5" id="KW-1185">Reference proteome</keyword>
<feature type="region of interest" description="Disordered" evidence="1">
    <location>
        <begin position="399"/>
        <end position="424"/>
    </location>
</feature>
<gene>
    <name evidence="4" type="ORF">L1049_023906</name>
</gene>
<feature type="domain" description="KIB1-4 beta-propeller" evidence="3">
    <location>
        <begin position="120"/>
        <end position="357"/>
    </location>
</feature>
<dbReference type="InterPro" id="IPR051304">
    <property type="entry name" value="SCF_F-box_domain"/>
</dbReference>
<dbReference type="Proteomes" id="UP001415857">
    <property type="component" value="Unassembled WGS sequence"/>
</dbReference>
<dbReference type="EMBL" id="JBBPBK010000005">
    <property type="protein sequence ID" value="KAK9284729.1"/>
    <property type="molecule type" value="Genomic_DNA"/>
</dbReference>
<dbReference type="InterPro" id="IPR005174">
    <property type="entry name" value="KIB1-4_b-propeller"/>
</dbReference>
<reference evidence="4 5" key="1">
    <citation type="journal article" date="2024" name="Plant J.">
        <title>Genome sequences and population genomics reveal climatic adaptation and genomic divergence between two closely related sweetgum species.</title>
        <authorList>
            <person name="Xu W.Q."/>
            <person name="Ren C.Q."/>
            <person name="Zhang X.Y."/>
            <person name="Comes H.P."/>
            <person name="Liu X.H."/>
            <person name="Li Y.G."/>
            <person name="Kettle C.J."/>
            <person name="Jalonen R."/>
            <person name="Gaisberger H."/>
            <person name="Ma Y.Z."/>
            <person name="Qiu Y.X."/>
        </authorList>
    </citation>
    <scope>NUCLEOTIDE SEQUENCE [LARGE SCALE GENOMIC DNA]</scope>
    <source>
        <strain evidence="4">Hangzhou</strain>
    </source>
</reference>
<comment type="caution">
    <text evidence="4">The sequence shown here is derived from an EMBL/GenBank/DDBJ whole genome shotgun (WGS) entry which is preliminary data.</text>
</comment>
<accession>A0AAP0RV84</accession>
<sequence>MDCGNQWFDLFPKDPLVIIFQRFDRIDVLRLRAVCKSWRSFTLDFLKNEDLLRSPLKLPVFIPPNLKNAELLQSPPKIRFFTPYGPSSRRYITVTESTVYRLEPSQDLENPNASMVVGEGSSSSSKGILVKVKAEGPNVVRLLPPFSKLRNHWYRKFLKNLNVLELRFSEICKIYECERFFFSHITPKKLAVLSWNPARATTDGYVVMAIFDPRRLYFLKSGDEEWIAIDEQNSDYKDLISYKGKFYAITSSGSAIVIDSFSQVSEIAYSIRDAGDGGDSDHRMQLVESLGDLLLVDRRTLWFNFEVYNVYKLDEEERGWVRMRSLGDQVLLVDRNRSFSVSSRDFAGCKGNCFCYLGYSRCAYASVFNLEDGNYQNLDLVPPLQEVLSWALVPVMGNKKKKKMEESKKRKKQRRGKEKRREWR</sequence>
<dbReference type="SUPFAM" id="SSF81383">
    <property type="entry name" value="F-box domain"/>
    <property type="match status" value="1"/>
</dbReference>
<dbReference type="Pfam" id="PF00646">
    <property type="entry name" value="F-box"/>
    <property type="match status" value="1"/>
</dbReference>
<name>A0AAP0RV84_LIQFO</name>
<protein>
    <recommendedName>
        <fullName evidence="6">F-box domain-containing protein</fullName>
    </recommendedName>
</protein>
<evidence type="ECO:0000256" key="1">
    <source>
        <dbReference type="SAM" id="MobiDB-lite"/>
    </source>
</evidence>
<evidence type="ECO:0000259" key="3">
    <source>
        <dbReference type="Pfam" id="PF03478"/>
    </source>
</evidence>
<dbReference type="InterPro" id="IPR036047">
    <property type="entry name" value="F-box-like_dom_sf"/>
</dbReference>
<dbReference type="PANTHER" id="PTHR47123:SF6">
    <property type="entry name" value="F-BOX PROTEIN SKIP23-LIKE ISOFORM X1"/>
    <property type="match status" value="1"/>
</dbReference>
<evidence type="ECO:0008006" key="6">
    <source>
        <dbReference type="Google" id="ProtNLM"/>
    </source>
</evidence>
<dbReference type="AlphaFoldDB" id="A0AAP0RV84"/>
<evidence type="ECO:0000313" key="4">
    <source>
        <dbReference type="EMBL" id="KAK9284729.1"/>
    </source>
</evidence>
<dbReference type="PANTHER" id="PTHR47123">
    <property type="entry name" value="F-BOX PROTEIN SKIP23"/>
    <property type="match status" value="1"/>
</dbReference>
<evidence type="ECO:0000313" key="5">
    <source>
        <dbReference type="Proteomes" id="UP001415857"/>
    </source>
</evidence>